<dbReference type="GO" id="GO:0043137">
    <property type="term" value="P:DNA replication, removal of RNA primer"/>
    <property type="evidence" value="ECO:0007669"/>
    <property type="project" value="TreeGrafter"/>
</dbReference>
<dbReference type="InterPro" id="IPR001352">
    <property type="entry name" value="RNase_HII/HIII"/>
</dbReference>
<evidence type="ECO:0000256" key="8">
    <source>
        <dbReference type="ARBA" id="ARBA00022490"/>
    </source>
</evidence>
<evidence type="ECO:0000256" key="11">
    <source>
        <dbReference type="ARBA" id="ARBA00022759"/>
    </source>
</evidence>
<evidence type="ECO:0000256" key="10">
    <source>
        <dbReference type="ARBA" id="ARBA00022723"/>
    </source>
</evidence>
<comment type="subcellular location">
    <subcellularLocation>
        <location evidence="4 14">Cytoplasm</location>
    </subcellularLocation>
</comment>
<dbReference type="KEGG" id="raj:RA11412_1613"/>
<organism evidence="17 18">
    <name type="scientific">Rothia aeria</name>
    <dbReference type="NCBI Taxonomy" id="172042"/>
    <lineage>
        <taxon>Bacteria</taxon>
        <taxon>Bacillati</taxon>
        <taxon>Actinomycetota</taxon>
        <taxon>Actinomycetes</taxon>
        <taxon>Micrococcales</taxon>
        <taxon>Micrococcaceae</taxon>
        <taxon>Rothia</taxon>
    </lineage>
</organism>
<gene>
    <name evidence="14" type="primary">rnhB</name>
    <name evidence="17" type="ORF">RA11412_1613</name>
</gene>
<keyword evidence="8 14" id="KW-0963">Cytoplasm</keyword>
<dbReference type="EC" id="3.1.26.4" evidence="6 14"/>
<sequence length="263" mass="28683">MTGSQAPAATLEHEHDLFAAGYQLVAGVDEVGRGSLAGVLSVGVAVIGAQAQLQVAGLIDSKALSPARREKMVPEIRRWCLNAVGHVSPAEIDELGMTLSLRLAAQRALACLGREGTTPEVVLLDGKHDWLSAPAPDLFGHQDPAHQRYEELLQQAWGRRNTPWQGPVHTIIKGDYRCASIAAASVLAKVERDGLMRDLSTRYPEYGWENNKGYGSAAHRAAISEHGPSPLHRLTWALPADEQQVRMAYQRRHAENGVNENER</sequence>
<evidence type="ECO:0000256" key="3">
    <source>
        <dbReference type="ARBA" id="ARBA00004065"/>
    </source>
</evidence>
<evidence type="ECO:0000256" key="15">
    <source>
        <dbReference type="PROSITE-ProRule" id="PRU01319"/>
    </source>
</evidence>
<dbReference type="AlphaFoldDB" id="A0A2Z5QZL3"/>
<dbReference type="PANTHER" id="PTHR10954">
    <property type="entry name" value="RIBONUCLEASE H2 SUBUNIT A"/>
    <property type="match status" value="1"/>
</dbReference>
<feature type="binding site" evidence="14 15">
    <location>
        <position position="29"/>
    </location>
    <ligand>
        <name>a divalent metal cation</name>
        <dbReference type="ChEBI" id="CHEBI:60240"/>
    </ligand>
</feature>
<evidence type="ECO:0000256" key="6">
    <source>
        <dbReference type="ARBA" id="ARBA00012180"/>
    </source>
</evidence>
<evidence type="ECO:0000256" key="9">
    <source>
        <dbReference type="ARBA" id="ARBA00022722"/>
    </source>
</evidence>
<dbReference type="GO" id="GO:0032299">
    <property type="term" value="C:ribonuclease H2 complex"/>
    <property type="evidence" value="ECO:0007669"/>
    <property type="project" value="TreeGrafter"/>
</dbReference>
<evidence type="ECO:0000256" key="2">
    <source>
        <dbReference type="ARBA" id="ARBA00001946"/>
    </source>
</evidence>
<dbReference type="InterPro" id="IPR012337">
    <property type="entry name" value="RNaseH-like_sf"/>
</dbReference>
<evidence type="ECO:0000256" key="16">
    <source>
        <dbReference type="RuleBase" id="RU003515"/>
    </source>
</evidence>
<dbReference type="GO" id="GO:0003723">
    <property type="term" value="F:RNA binding"/>
    <property type="evidence" value="ECO:0007669"/>
    <property type="project" value="UniProtKB-UniRule"/>
</dbReference>
<comment type="cofactor">
    <cofactor evidence="2">
        <name>Mg(2+)</name>
        <dbReference type="ChEBI" id="CHEBI:18420"/>
    </cofactor>
</comment>
<dbReference type="Pfam" id="PF01351">
    <property type="entry name" value="RNase_HII"/>
    <property type="match status" value="1"/>
</dbReference>
<evidence type="ECO:0000256" key="12">
    <source>
        <dbReference type="ARBA" id="ARBA00022801"/>
    </source>
</evidence>
<dbReference type="GO" id="GO:0004523">
    <property type="term" value="F:RNA-DNA hybrid ribonuclease activity"/>
    <property type="evidence" value="ECO:0007669"/>
    <property type="project" value="UniProtKB-UniRule"/>
</dbReference>
<dbReference type="GO" id="GO:0030145">
    <property type="term" value="F:manganese ion binding"/>
    <property type="evidence" value="ECO:0007669"/>
    <property type="project" value="UniProtKB-UniRule"/>
</dbReference>
<evidence type="ECO:0000256" key="5">
    <source>
        <dbReference type="ARBA" id="ARBA00007383"/>
    </source>
</evidence>
<dbReference type="NCBIfam" id="NF000595">
    <property type="entry name" value="PRK00015.1-3"/>
    <property type="match status" value="1"/>
</dbReference>
<accession>A0A2Z5QZL3</accession>
<comment type="similarity">
    <text evidence="5 14 16">Belongs to the RNase HII family.</text>
</comment>
<evidence type="ECO:0000256" key="4">
    <source>
        <dbReference type="ARBA" id="ARBA00004496"/>
    </source>
</evidence>
<keyword evidence="13 14" id="KW-0464">Manganese</keyword>
<keyword evidence="11 14" id="KW-0255">Endonuclease</keyword>
<dbReference type="SUPFAM" id="SSF53098">
    <property type="entry name" value="Ribonuclease H-like"/>
    <property type="match status" value="1"/>
</dbReference>
<evidence type="ECO:0000256" key="7">
    <source>
        <dbReference type="ARBA" id="ARBA00019179"/>
    </source>
</evidence>
<dbReference type="RefSeq" id="WP_128087703.1">
    <property type="nucleotide sequence ID" value="NZ_CAUUGO010000004.1"/>
</dbReference>
<dbReference type="InterPro" id="IPR022898">
    <property type="entry name" value="RNase_HII"/>
</dbReference>
<keyword evidence="9 14" id="KW-0540">Nuclease</keyword>
<dbReference type="HAMAP" id="MF_00052_B">
    <property type="entry name" value="RNase_HII_B"/>
    <property type="match status" value="1"/>
</dbReference>
<dbReference type="GO" id="GO:0006298">
    <property type="term" value="P:mismatch repair"/>
    <property type="evidence" value="ECO:0007669"/>
    <property type="project" value="TreeGrafter"/>
</dbReference>
<evidence type="ECO:0000256" key="13">
    <source>
        <dbReference type="ARBA" id="ARBA00023211"/>
    </source>
</evidence>
<name>A0A2Z5QZL3_9MICC</name>
<feature type="binding site" evidence="14 15">
    <location>
        <position position="125"/>
    </location>
    <ligand>
        <name>a divalent metal cation</name>
        <dbReference type="ChEBI" id="CHEBI:60240"/>
    </ligand>
</feature>
<dbReference type="Gene3D" id="3.30.420.10">
    <property type="entry name" value="Ribonuclease H-like superfamily/Ribonuclease H"/>
    <property type="match status" value="1"/>
</dbReference>
<dbReference type="InterPro" id="IPR024567">
    <property type="entry name" value="RNase_HII/HIII_dom"/>
</dbReference>
<evidence type="ECO:0000256" key="14">
    <source>
        <dbReference type="HAMAP-Rule" id="MF_00052"/>
    </source>
</evidence>
<keyword evidence="10 14" id="KW-0479">Metal-binding</keyword>
<evidence type="ECO:0000313" key="18">
    <source>
        <dbReference type="Proteomes" id="UP000250241"/>
    </source>
</evidence>
<reference evidence="17 18" key="1">
    <citation type="submission" date="2016-10" db="EMBL/GenBank/DDBJ databases">
        <title>Genome sequence of Rothia aeria strain JCM11412.</title>
        <authorList>
            <person name="Nambu T."/>
        </authorList>
    </citation>
    <scope>NUCLEOTIDE SEQUENCE [LARGE SCALE GENOMIC DNA]</scope>
    <source>
        <strain evidence="17 18">JCM 11412</strain>
    </source>
</reference>
<proteinExistence type="inferred from homology"/>
<dbReference type="GO" id="GO:0005737">
    <property type="term" value="C:cytoplasm"/>
    <property type="evidence" value="ECO:0007669"/>
    <property type="project" value="UniProtKB-SubCell"/>
</dbReference>
<evidence type="ECO:0000313" key="17">
    <source>
        <dbReference type="EMBL" id="BAV87912.1"/>
    </source>
</evidence>
<keyword evidence="18" id="KW-1185">Reference proteome</keyword>
<dbReference type="PANTHER" id="PTHR10954:SF18">
    <property type="entry name" value="RIBONUCLEASE HII"/>
    <property type="match status" value="1"/>
</dbReference>
<protein>
    <recommendedName>
        <fullName evidence="7 14">Ribonuclease HII</fullName>
        <shortName evidence="14">RNase HII</shortName>
        <ecNumber evidence="6 14">3.1.26.4</ecNumber>
    </recommendedName>
</protein>
<comment type="catalytic activity">
    <reaction evidence="1 14 15 16">
        <text>Endonucleolytic cleavage to 5'-phosphomonoester.</text>
        <dbReference type="EC" id="3.1.26.4"/>
    </reaction>
</comment>
<keyword evidence="12 14" id="KW-0378">Hydrolase</keyword>
<dbReference type="InterPro" id="IPR036397">
    <property type="entry name" value="RNaseH_sf"/>
</dbReference>
<comment type="function">
    <text evidence="3 14 16">Endonuclease that specifically degrades the RNA of RNA-DNA hybrids.</text>
</comment>
<feature type="binding site" evidence="14 15">
    <location>
        <position position="30"/>
    </location>
    <ligand>
        <name>a divalent metal cation</name>
        <dbReference type="ChEBI" id="CHEBI:60240"/>
    </ligand>
</feature>
<dbReference type="Proteomes" id="UP000250241">
    <property type="component" value="Chromosome"/>
</dbReference>
<dbReference type="EMBL" id="AP017895">
    <property type="protein sequence ID" value="BAV87912.1"/>
    <property type="molecule type" value="Genomic_DNA"/>
</dbReference>
<evidence type="ECO:0000256" key="1">
    <source>
        <dbReference type="ARBA" id="ARBA00000077"/>
    </source>
</evidence>
<dbReference type="PROSITE" id="PS51975">
    <property type="entry name" value="RNASE_H_2"/>
    <property type="match status" value="1"/>
</dbReference>
<comment type="cofactor">
    <cofactor evidence="14 15">
        <name>Mn(2+)</name>
        <dbReference type="ChEBI" id="CHEBI:29035"/>
    </cofactor>
    <cofactor evidence="14 15">
        <name>Mg(2+)</name>
        <dbReference type="ChEBI" id="CHEBI:18420"/>
    </cofactor>
    <text evidence="14 15">Manganese or magnesium. Binds 1 divalent metal ion per monomer in the absence of substrate. May bind a second metal ion after substrate binding.</text>
</comment>
<dbReference type="CDD" id="cd07182">
    <property type="entry name" value="RNase_HII_bacteria_HII_like"/>
    <property type="match status" value="1"/>
</dbReference>
<dbReference type="GeneID" id="93860967"/>